<dbReference type="GO" id="GO:0005737">
    <property type="term" value="C:cytoplasm"/>
    <property type="evidence" value="ECO:0007669"/>
    <property type="project" value="UniProtKB-SubCell"/>
</dbReference>
<evidence type="ECO:0000256" key="5">
    <source>
        <dbReference type="ARBA" id="ARBA00022691"/>
    </source>
</evidence>
<dbReference type="AlphaFoldDB" id="A0A841RHG6"/>
<feature type="binding site" evidence="6">
    <location>
        <position position="106"/>
    </location>
    <ligand>
        <name>S-adenosyl-L-methionine</name>
        <dbReference type="ChEBI" id="CHEBI:59789"/>
    </ligand>
</feature>
<keyword evidence="5 6" id="KW-0949">S-adenosyl-L-methionine</keyword>
<protein>
    <recommendedName>
        <fullName evidence="6">Ribosomal RNA small subunit methyltransferase H</fullName>
        <ecNumber evidence="6">2.1.1.199</ecNumber>
    </recommendedName>
    <alternativeName>
        <fullName evidence="6">16S rRNA m(4)C1402 methyltransferase</fullName>
    </alternativeName>
    <alternativeName>
        <fullName evidence="6">rRNA (cytosine-N(4)-)-methyltransferase RsmH</fullName>
    </alternativeName>
</protein>
<dbReference type="EMBL" id="JACHGJ010000008">
    <property type="protein sequence ID" value="MBB6481978.1"/>
    <property type="molecule type" value="Genomic_DNA"/>
</dbReference>
<dbReference type="SUPFAM" id="SSF81799">
    <property type="entry name" value="Putative methyltransferase TM0872, insert domain"/>
    <property type="match status" value="1"/>
</dbReference>
<keyword evidence="3 6" id="KW-0489">Methyltransferase</keyword>
<feature type="binding site" evidence="6">
    <location>
        <position position="99"/>
    </location>
    <ligand>
        <name>S-adenosyl-L-methionine</name>
        <dbReference type="ChEBI" id="CHEBI:59789"/>
    </ligand>
</feature>
<dbReference type="PANTHER" id="PTHR11265:SF0">
    <property type="entry name" value="12S RRNA N4-METHYLCYTIDINE METHYLTRANSFERASE"/>
    <property type="match status" value="1"/>
</dbReference>
<comment type="similarity">
    <text evidence="1 6">Belongs to the methyltransferase superfamily. RsmH family.</text>
</comment>
<gene>
    <name evidence="6" type="primary">rsmH</name>
    <name evidence="7" type="ORF">HNR50_003659</name>
</gene>
<dbReference type="PANTHER" id="PTHR11265">
    <property type="entry name" value="S-ADENOSYL-METHYLTRANSFERASE MRAW"/>
    <property type="match status" value="1"/>
</dbReference>
<proteinExistence type="inferred from homology"/>
<dbReference type="Gene3D" id="1.10.150.170">
    <property type="entry name" value="Putative methyltransferase TM0872, insert domain"/>
    <property type="match status" value="1"/>
</dbReference>
<dbReference type="InterPro" id="IPR023397">
    <property type="entry name" value="SAM-dep_MeTrfase_MraW_recog"/>
</dbReference>
<feature type="binding site" evidence="6">
    <location>
        <position position="80"/>
    </location>
    <ligand>
        <name>S-adenosyl-L-methionine</name>
        <dbReference type="ChEBI" id="CHEBI:59789"/>
    </ligand>
</feature>
<dbReference type="EC" id="2.1.1.199" evidence="6"/>
<comment type="caution">
    <text evidence="7">The sequence shown here is derived from an EMBL/GenBank/DDBJ whole genome shotgun (WGS) entry which is preliminary data.</text>
</comment>
<dbReference type="HAMAP" id="MF_01007">
    <property type="entry name" value="16SrRNA_methyltr_H"/>
    <property type="match status" value="1"/>
</dbReference>
<name>A0A841RHG6_9SPIO</name>
<dbReference type="Proteomes" id="UP000587760">
    <property type="component" value="Unassembled WGS sequence"/>
</dbReference>
<dbReference type="Gene3D" id="3.40.50.150">
    <property type="entry name" value="Vaccinia Virus protein VP39"/>
    <property type="match status" value="1"/>
</dbReference>
<dbReference type="GO" id="GO:0071424">
    <property type="term" value="F:rRNA (cytosine-N4-)-methyltransferase activity"/>
    <property type="evidence" value="ECO:0007669"/>
    <property type="project" value="UniProtKB-UniRule"/>
</dbReference>
<reference evidence="7 8" key="1">
    <citation type="submission" date="2020-08" db="EMBL/GenBank/DDBJ databases">
        <title>Genomic Encyclopedia of Type Strains, Phase IV (KMG-IV): sequencing the most valuable type-strain genomes for metagenomic binning, comparative biology and taxonomic classification.</title>
        <authorList>
            <person name="Goeker M."/>
        </authorList>
    </citation>
    <scope>NUCLEOTIDE SEQUENCE [LARGE SCALE GENOMIC DNA]</scope>
    <source>
        <strain evidence="7 8">DSM 2461</strain>
    </source>
</reference>
<evidence type="ECO:0000256" key="1">
    <source>
        <dbReference type="ARBA" id="ARBA00010396"/>
    </source>
</evidence>
<comment type="catalytic activity">
    <reaction evidence="6">
        <text>cytidine(1402) in 16S rRNA + S-adenosyl-L-methionine = N(4)-methylcytidine(1402) in 16S rRNA + S-adenosyl-L-homocysteine + H(+)</text>
        <dbReference type="Rhea" id="RHEA:42928"/>
        <dbReference type="Rhea" id="RHEA-COMP:10286"/>
        <dbReference type="Rhea" id="RHEA-COMP:10287"/>
        <dbReference type="ChEBI" id="CHEBI:15378"/>
        <dbReference type="ChEBI" id="CHEBI:57856"/>
        <dbReference type="ChEBI" id="CHEBI:59789"/>
        <dbReference type="ChEBI" id="CHEBI:74506"/>
        <dbReference type="ChEBI" id="CHEBI:82748"/>
        <dbReference type="EC" id="2.1.1.199"/>
    </reaction>
</comment>
<feature type="binding site" evidence="6">
    <location>
        <position position="53"/>
    </location>
    <ligand>
        <name>S-adenosyl-L-methionine</name>
        <dbReference type="ChEBI" id="CHEBI:59789"/>
    </ligand>
</feature>
<evidence type="ECO:0000256" key="2">
    <source>
        <dbReference type="ARBA" id="ARBA00022552"/>
    </source>
</evidence>
<keyword evidence="8" id="KW-1185">Reference proteome</keyword>
<dbReference type="PIRSF" id="PIRSF004486">
    <property type="entry name" value="MraW"/>
    <property type="match status" value="1"/>
</dbReference>
<comment type="function">
    <text evidence="6">Specifically methylates the N4 position of cytidine in position 1402 (C1402) of 16S rRNA.</text>
</comment>
<feature type="binding site" evidence="6">
    <location>
        <begin position="34"/>
        <end position="36"/>
    </location>
    <ligand>
        <name>S-adenosyl-L-methionine</name>
        <dbReference type="ChEBI" id="CHEBI:59789"/>
    </ligand>
</feature>
<evidence type="ECO:0000313" key="8">
    <source>
        <dbReference type="Proteomes" id="UP000587760"/>
    </source>
</evidence>
<accession>A0A841RHG6</accession>
<evidence type="ECO:0000256" key="4">
    <source>
        <dbReference type="ARBA" id="ARBA00022679"/>
    </source>
</evidence>
<dbReference type="NCBIfam" id="TIGR00006">
    <property type="entry name" value="16S rRNA (cytosine(1402)-N(4))-methyltransferase RsmH"/>
    <property type="match status" value="1"/>
</dbReference>
<sequence length="319" mass="36486">MDIVHYSVLKEEVCDYLKPDKPGQLFIDGTMGEGGHSEMFLSRFDDLKVIGLDADREIQQIAMKRLEPFGDRVGFRHTWFNEYFREYPEEEKPDRILLDLGISVFHYEKSGAGFSFSRDEKLDMRLNREAGLSAEDVVNDFDEKELADLIYELGEERLSRRIAAAICRERKQNRITSSLQLAELIKGAVPSSYRHGRIHPATRTFQAIRIAVNSELDRLADVMMEALDVLKVGGRLGIITFHSLEDRAVKLFFREMGKKCVCPPELPRCECGGKPVVDVLTRKPVVPTEEEIRMNAPSRSAKLRVVEKLREVGERRGVQ</sequence>
<keyword evidence="2 6" id="KW-0698">rRNA processing</keyword>
<dbReference type="InterPro" id="IPR002903">
    <property type="entry name" value="RsmH"/>
</dbReference>
<dbReference type="RefSeq" id="WP_184748208.1">
    <property type="nucleotide sequence ID" value="NZ_JACHGJ010000008.1"/>
</dbReference>
<keyword evidence="4 6" id="KW-0808">Transferase</keyword>
<dbReference type="Pfam" id="PF01795">
    <property type="entry name" value="Methyltransf_5"/>
    <property type="match status" value="1"/>
</dbReference>
<evidence type="ECO:0000256" key="6">
    <source>
        <dbReference type="HAMAP-Rule" id="MF_01007"/>
    </source>
</evidence>
<evidence type="ECO:0000313" key="7">
    <source>
        <dbReference type="EMBL" id="MBB6481978.1"/>
    </source>
</evidence>
<dbReference type="SUPFAM" id="SSF53335">
    <property type="entry name" value="S-adenosyl-L-methionine-dependent methyltransferases"/>
    <property type="match status" value="1"/>
</dbReference>
<dbReference type="InterPro" id="IPR029063">
    <property type="entry name" value="SAM-dependent_MTases_sf"/>
</dbReference>
<keyword evidence="6" id="KW-0963">Cytoplasm</keyword>
<organism evidence="7 8">
    <name type="scientific">Spirochaeta isovalerica</name>
    <dbReference type="NCBI Taxonomy" id="150"/>
    <lineage>
        <taxon>Bacteria</taxon>
        <taxon>Pseudomonadati</taxon>
        <taxon>Spirochaetota</taxon>
        <taxon>Spirochaetia</taxon>
        <taxon>Spirochaetales</taxon>
        <taxon>Spirochaetaceae</taxon>
        <taxon>Spirochaeta</taxon>
    </lineage>
</organism>
<comment type="subcellular location">
    <subcellularLocation>
        <location evidence="6">Cytoplasm</location>
    </subcellularLocation>
</comment>
<evidence type="ECO:0000256" key="3">
    <source>
        <dbReference type="ARBA" id="ARBA00022603"/>
    </source>
</evidence>
<dbReference type="GO" id="GO:0070475">
    <property type="term" value="P:rRNA base methylation"/>
    <property type="evidence" value="ECO:0007669"/>
    <property type="project" value="UniProtKB-UniRule"/>
</dbReference>